<feature type="transmembrane region" description="Helical" evidence="1">
    <location>
        <begin position="35"/>
        <end position="53"/>
    </location>
</feature>
<name>A0A0V1KJV0_9BILA</name>
<organism evidence="2 3">
    <name type="scientific">Trichinella nativa</name>
    <dbReference type="NCBI Taxonomy" id="6335"/>
    <lineage>
        <taxon>Eukaryota</taxon>
        <taxon>Metazoa</taxon>
        <taxon>Ecdysozoa</taxon>
        <taxon>Nematoda</taxon>
        <taxon>Enoplea</taxon>
        <taxon>Dorylaimia</taxon>
        <taxon>Trichinellida</taxon>
        <taxon>Trichinellidae</taxon>
        <taxon>Trichinella</taxon>
    </lineage>
</organism>
<evidence type="ECO:0000313" key="3">
    <source>
        <dbReference type="Proteomes" id="UP000054721"/>
    </source>
</evidence>
<reference evidence="2 3" key="1">
    <citation type="submission" date="2015-05" db="EMBL/GenBank/DDBJ databases">
        <title>Evolution of Trichinella species and genotypes.</title>
        <authorList>
            <person name="Korhonen P.K."/>
            <person name="Edoardo P."/>
            <person name="Giuseppe L.R."/>
            <person name="Gasser R.B."/>
        </authorList>
    </citation>
    <scope>NUCLEOTIDE SEQUENCE [LARGE SCALE GENOMIC DNA]</scope>
    <source>
        <strain evidence="2">ISS10</strain>
    </source>
</reference>
<evidence type="ECO:0000256" key="1">
    <source>
        <dbReference type="SAM" id="Phobius"/>
    </source>
</evidence>
<gene>
    <name evidence="2" type="ORF">T02_12060</name>
</gene>
<comment type="caution">
    <text evidence="2">The sequence shown here is derived from an EMBL/GenBank/DDBJ whole genome shotgun (WGS) entry which is preliminary data.</text>
</comment>
<sequence>MHYLCLIFHDYPLSRHNPGLIFHFFLDLSPYSKSYRVFFSILTFFTVSRHFPGPTILAIIQDQQCVMQCLCFIFHVFLFSRYTPDPTVCISHFSCFSLFLAIFQILPCEFLIFIVCQFFRRIPYHKCYLHKPGATLCISQFSCSSFFTVSRHSPVPTVVSHHIPAPNIVSRHISGPIT</sequence>
<dbReference type="Proteomes" id="UP000054721">
    <property type="component" value="Unassembled WGS sequence"/>
</dbReference>
<keyword evidence="1" id="KW-0812">Transmembrane</keyword>
<keyword evidence="1" id="KW-1133">Transmembrane helix</keyword>
<evidence type="ECO:0000313" key="2">
    <source>
        <dbReference type="EMBL" id="KRZ47519.1"/>
    </source>
</evidence>
<dbReference type="AlphaFoldDB" id="A0A0V1KJV0"/>
<feature type="transmembrane region" description="Helical" evidence="1">
    <location>
        <begin position="65"/>
        <end position="84"/>
    </location>
</feature>
<keyword evidence="1" id="KW-0472">Membrane</keyword>
<accession>A0A0V1KJV0</accession>
<feature type="transmembrane region" description="Helical" evidence="1">
    <location>
        <begin position="90"/>
        <end position="116"/>
    </location>
</feature>
<keyword evidence="3" id="KW-1185">Reference proteome</keyword>
<dbReference type="EMBL" id="JYDW01000720">
    <property type="protein sequence ID" value="KRZ47519.1"/>
    <property type="molecule type" value="Genomic_DNA"/>
</dbReference>
<proteinExistence type="predicted"/>
<protein>
    <submittedName>
        <fullName evidence="2">Uncharacterized protein</fullName>
    </submittedName>
</protein>